<keyword evidence="7" id="KW-1185">Reference proteome</keyword>
<dbReference type="PANTHER" id="PTHR44830:SF1">
    <property type="entry name" value="TR-TYPE G DOMAIN-CONTAINING PROTEIN"/>
    <property type="match status" value="1"/>
</dbReference>
<keyword evidence="1" id="KW-0547">Nucleotide-binding</keyword>
<reference evidence="6 7" key="1">
    <citation type="submission" date="2024-02" db="EMBL/GenBank/DDBJ databases">
        <title>de novo genome assembly of Solanum bulbocastanum strain 11H21.</title>
        <authorList>
            <person name="Hosaka A.J."/>
        </authorList>
    </citation>
    <scope>NUCLEOTIDE SEQUENCE [LARGE SCALE GENOMIC DNA]</scope>
    <source>
        <tissue evidence="6">Young leaves</tissue>
    </source>
</reference>
<feature type="region of interest" description="Disordered" evidence="3">
    <location>
        <begin position="71"/>
        <end position="90"/>
    </location>
</feature>
<name>A0AAN8YD32_SOLBU</name>
<dbReference type="Proteomes" id="UP001371456">
    <property type="component" value="Unassembled WGS sequence"/>
</dbReference>
<feature type="domain" description="GTP-eEF1A C-terminal" evidence="5">
    <location>
        <begin position="27"/>
        <end position="76"/>
    </location>
</feature>
<evidence type="ECO:0000256" key="4">
    <source>
        <dbReference type="SAM" id="SignalP"/>
    </source>
</evidence>
<evidence type="ECO:0000313" key="6">
    <source>
        <dbReference type="EMBL" id="KAK6788067.1"/>
    </source>
</evidence>
<feature type="signal peptide" evidence="4">
    <location>
        <begin position="1"/>
        <end position="19"/>
    </location>
</feature>
<dbReference type="AlphaFoldDB" id="A0AAN8YD32"/>
<keyword evidence="2" id="KW-0342">GTP-binding</keyword>
<dbReference type="InterPro" id="IPR009001">
    <property type="entry name" value="Transl_elong_EF1A/Init_IF2_C"/>
</dbReference>
<accession>A0AAN8YD32</accession>
<gene>
    <name evidence="6" type="ORF">RDI58_016592</name>
</gene>
<feature type="chain" id="PRO_5042966826" description="GTP-eEF1A C-terminal domain-containing protein" evidence="4">
    <location>
        <begin position="20"/>
        <end position="90"/>
    </location>
</feature>
<proteinExistence type="predicted"/>
<evidence type="ECO:0000256" key="3">
    <source>
        <dbReference type="SAM" id="MobiDB-lite"/>
    </source>
</evidence>
<evidence type="ECO:0000313" key="7">
    <source>
        <dbReference type="Proteomes" id="UP001371456"/>
    </source>
</evidence>
<keyword evidence="4" id="KW-0732">Signal</keyword>
<dbReference type="EMBL" id="JBANQN010000006">
    <property type="protein sequence ID" value="KAK6788067.1"/>
    <property type="molecule type" value="Genomic_DNA"/>
</dbReference>
<comment type="caution">
    <text evidence="6">The sequence shown here is derived from an EMBL/GenBank/DDBJ whole genome shotgun (WGS) entry which is preliminary data.</text>
</comment>
<dbReference type="Gene3D" id="2.40.30.10">
    <property type="entry name" value="Translation factors"/>
    <property type="match status" value="1"/>
</dbReference>
<organism evidence="6 7">
    <name type="scientific">Solanum bulbocastanum</name>
    <name type="common">Wild potato</name>
    <dbReference type="NCBI Taxonomy" id="147425"/>
    <lineage>
        <taxon>Eukaryota</taxon>
        <taxon>Viridiplantae</taxon>
        <taxon>Streptophyta</taxon>
        <taxon>Embryophyta</taxon>
        <taxon>Tracheophyta</taxon>
        <taxon>Spermatophyta</taxon>
        <taxon>Magnoliopsida</taxon>
        <taxon>eudicotyledons</taxon>
        <taxon>Gunneridae</taxon>
        <taxon>Pentapetalae</taxon>
        <taxon>asterids</taxon>
        <taxon>lamiids</taxon>
        <taxon>Solanales</taxon>
        <taxon>Solanaceae</taxon>
        <taxon>Solanoideae</taxon>
        <taxon>Solaneae</taxon>
        <taxon>Solanum</taxon>
    </lineage>
</organism>
<evidence type="ECO:0000259" key="5">
    <source>
        <dbReference type="Pfam" id="PF22594"/>
    </source>
</evidence>
<protein>
    <recommendedName>
        <fullName evidence="5">GTP-eEF1A C-terminal domain-containing protein</fullName>
    </recommendedName>
</protein>
<dbReference type="InterPro" id="IPR054696">
    <property type="entry name" value="GTP-eEF1A_C"/>
</dbReference>
<dbReference type="PANTHER" id="PTHR44830">
    <property type="entry name" value="ELONGATION FACTOR 1 ALPHA"/>
    <property type="match status" value="1"/>
</dbReference>
<sequence>MLWFRISSMILWLPTPRITLPKGASNTSQIIIMSHPGKIGNGYAPAFGCHTSLITVKFAEILTKVDMRSSRNIDKKDPTGAKVTKASQKK</sequence>
<dbReference type="Pfam" id="PF22594">
    <property type="entry name" value="GTP-eEF1A_C"/>
    <property type="match status" value="1"/>
</dbReference>
<dbReference type="GO" id="GO:0005525">
    <property type="term" value="F:GTP binding"/>
    <property type="evidence" value="ECO:0007669"/>
    <property type="project" value="UniProtKB-KW"/>
</dbReference>
<evidence type="ECO:0000256" key="1">
    <source>
        <dbReference type="ARBA" id="ARBA00022741"/>
    </source>
</evidence>
<evidence type="ECO:0000256" key="2">
    <source>
        <dbReference type="ARBA" id="ARBA00023134"/>
    </source>
</evidence>
<dbReference type="SUPFAM" id="SSF50465">
    <property type="entry name" value="EF-Tu/eEF-1alpha/eIF2-gamma C-terminal domain"/>
    <property type="match status" value="1"/>
</dbReference>